<dbReference type="Proteomes" id="UP001204953">
    <property type="component" value="Unassembled WGS sequence"/>
</dbReference>
<protein>
    <submittedName>
        <fullName evidence="1">Uncharacterized protein</fullName>
    </submittedName>
</protein>
<proteinExistence type="predicted"/>
<dbReference type="EMBL" id="JAMZMM010000016">
    <property type="protein sequence ID" value="MCP2727484.1"/>
    <property type="molecule type" value="Genomic_DNA"/>
</dbReference>
<accession>A0AAE3KKX6</accession>
<reference evidence="1" key="1">
    <citation type="submission" date="2022-06" db="EMBL/GenBank/DDBJ databases">
        <title>New cyanobacteria of genus Symplocastrum in benthos of Lake Baikal.</title>
        <authorList>
            <person name="Sorokovikova E."/>
            <person name="Tikhonova I."/>
            <person name="Krasnopeev A."/>
            <person name="Evseev P."/>
            <person name="Gladkikh A."/>
            <person name="Belykh O."/>
        </authorList>
    </citation>
    <scope>NUCLEOTIDE SEQUENCE</scope>
    <source>
        <strain evidence="1">BBK-W-15</strain>
    </source>
</reference>
<sequence length="117" mass="13556">MNRDTTPEVDYHNPIFPFGRKFDSPSLRLFSPGEGGKATTPLVLDRNQPLPLDYWFQPPQLDISEILHQLQLFQPIRTSPQQRQLASKALISLRQRRQQDFRIMLSRLAEDVASIVD</sequence>
<evidence type="ECO:0000313" key="2">
    <source>
        <dbReference type="Proteomes" id="UP001204953"/>
    </source>
</evidence>
<dbReference type="RefSeq" id="WP_254010300.1">
    <property type="nucleotide sequence ID" value="NZ_JAMZMM010000016.1"/>
</dbReference>
<comment type="caution">
    <text evidence="1">The sequence shown here is derived from an EMBL/GenBank/DDBJ whole genome shotgun (WGS) entry which is preliminary data.</text>
</comment>
<name>A0AAE3KKX6_9CYAN</name>
<organism evidence="1 2">
    <name type="scientific">Limnofasciculus baicalensis BBK-W-15</name>
    <dbReference type="NCBI Taxonomy" id="2699891"/>
    <lineage>
        <taxon>Bacteria</taxon>
        <taxon>Bacillati</taxon>
        <taxon>Cyanobacteriota</taxon>
        <taxon>Cyanophyceae</taxon>
        <taxon>Coleofasciculales</taxon>
        <taxon>Coleofasciculaceae</taxon>
        <taxon>Limnofasciculus</taxon>
        <taxon>Limnofasciculus baicalensis</taxon>
    </lineage>
</organism>
<keyword evidence="2" id="KW-1185">Reference proteome</keyword>
<evidence type="ECO:0000313" key="1">
    <source>
        <dbReference type="EMBL" id="MCP2727484.1"/>
    </source>
</evidence>
<gene>
    <name evidence="1" type="ORF">NJ959_03220</name>
</gene>
<dbReference type="AlphaFoldDB" id="A0AAE3KKX6"/>